<feature type="domain" description="G-protein coupled receptors family 1 profile" evidence="12">
    <location>
        <begin position="47"/>
        <end position="323"/>
    </location>
</feature>
<evidence type="ECO:0000256" key="4">
    <source>
        <dbReference type="ARBA" id="ARBA00022989"/>
    </source>
</evidence>
<dbReference type="PRINTS" id="PR01012">
    <property type="entry name" value="NRPEPTIDEYR"/>
</dbReference>
<dbReference type="GO" id="GO:0005886">
    <property type="term" value="C:plasma membrane"/>
    <property type="evidence" value="ECO:0007669"/>
    <property type="project" value="TreeGrafter"/>
</dbReference>
<feature type="transmembrane region" description="Helical" evidence="11">
    <location>
        <begin position="302"/>
        <end position="326"/>
    </location>
</feature>
<gene>
    <name evidence="13" type="ORF">MSPICULIGERA_LOCUS6081</name>
</gene>
<evidence type="ECO:0000256" key="5">
    <source>
        <dbReference type="ARBA" id="ARBA00023040"/>
    </source>
</evidence>
<evidence type="ECO:0000256" key="11">
    <source>
        <dbReference type="SAM" id="Phobius"/>
    </source>
</evidence>
<protein>
    <recommendedName>
        <fullName evidence="12">G-protein coupled receptors family 1 profile domain-containing protein</fullName>
    </recommendedName>
</protein>
<dbReference type="PROSITE" id="PS00237">
    <property type="entry name" value="G_PROTEIN_RECEP_F1_1"/>
    <property type="match status" value="1"/>
</dbReference>
<dbReference type="GO" id="GO:0004983">
    <property type="term" value="F:neuropeptide Y receptor activity"/>
    <property type="evidence" value="ECO:0007669"/>
    <property type="project" value="InterPro"/>
</dbReference>
<dbReference type="Proteomes" id="UP001177023">
    <property type="component" value="Unassembled WGS sequence"/>
</dbReference>
<evidence type="ECO:0000256" key="3">
    <source>
        <dbReference type="ARBA" id="ARBA00022692"/>
    </source>
</evidence>
<evidence type="ECO:0000313" key="13">
    <source>
        <dbReference type="EMBL" id="CAJ0567530.1"/>
    </source>
</evidence>
<name>A0AA36CG93_9BILA</name>
<evidence type="ECO:0000256" key="10">
    <source>
        <dbReference type="SAM" id="MobiDB-lite"/>
    </source>
</evidence>
<dbReference type="Pfam" id="PF00001">
    <property type="entry name" value="7tm_1"/>
    <property type="match status" value="1"/>
</dbReference>
<dbReference type="InterPro" id="IPR017452">
    <property type="entry name" value="GPCR_Rhodpsn_7TM"/>
</dbReference>
<dbReference type="PROSITE" id="PS50262">
    <property type="entry name" value="G_PROTEIN_RECEP_F1_2"/>
    <property type="match status" value="1"/>
</dbReference>
<feature type="transmembrane region" description="Helical" evidence="11">
    <location>
        <begin position="31"/>
        <end position="55"/>
    </location>
</feature>
<dbReference type="PANTHER" id="PTHR24235">
    <property type="entry name" value="NEUROPEPTIDE Y RECEPTOR"/>
    <property type="match status" value="1"/>
</dbReference>
<accession>A0AA36CG93</accession>
<keyword evidence="14" id="KW-1185">Reference proteome</keyword>
<dbReference type="GO" id="GO:0043005">
    <property type="term" value="C:neuron projection"/>
    <property type="evidence" value="ECO:0007669"/>
    <property type="project" value="TreeGrafter"/>
</dbReference>
<keyword evidence="6 11" id="KW-0472">Membrane</keyword>
<evidence type="ECO:0000256" key="7">
    <source>
        <dbReference type="ARBA" id="ARBA00023170"/>
    </source>
</evidence>
<dbReference type="SMART" id="SM01381">
    <property type="entry name" value="7TM_GPCR_Srsx"/>
    <property type="match status" value="1"/>
</dbReference>
<evidence type="ECO:0000256" key="8">
    <source>
        <dbReference type="ARBA" id="ARBA00023224"/>
    </source>
</evidence>
<keyword evidence="8 9" id="KW-0807">Transducer</keyword>
<comment type="caution">
    <text evidence="13">The sequence shown here is derived from an EMBL/GenBank/DDBJ whole genome shotgun (WGS) entry which is preliminary data.</text>
</comment>
<dbReference type="CDD" id="cd15203">
    <property type="entry name" value="7tmA_NPYR-like"/>
    <property type="match status" value="1"/>
</dbReference>
<dbReference type="AlphaFoldDB" id="A0AA36CG93"/>
<dbReference type="InterPro" id="IPR000276">
    <property type="entry name" value="GPCR_Rhodpsn"/>
</dbReference>
<feature type="transmembrane region" description="Helical" evidence="11">
    <location>
        <begin position="106"/>
        <end position="124"/>
    </location>
</feature>
<dbReference type="GO" id="GO:0042923">
    <property type="term" value="F:neuropeptide binding"/>
    <property type="evidence" value="ECO:0007669"/>
    <property type="project" value="TreeGrafter"/>
</dbReference>
<dbReference type="PRINTS" id="PR00237">
    <property type="entry name" value="GPCRRHODOPSN"/>
</dbReference>
<keyword evidence="5 9" id="KW-0297">G-protein coupled receptor</keyword>
<keyword evidence="4 11" id="KW-1133">Transmembrane helix</keyword>
<feature type="transmembrane region" description="Helical" evidence="11">
    <location>
        <begin position="264"/>
        <end position="282"/>
    </location>
</feature>
<sequence>MSNDSTGDCLDLNTELWAYRGDLTTLPITQAIFAALYTVIIICGIVGNSCVILAISRNKSLQTVPNLFILSLSCSDVLVCCVSATITPITAFNKEWLFGAHLCRVAPWMAGITLVFSTFTLTAISVDRYMLIRHPMKKPMTKNQALMVIGGIASFAAFISLPTMLKQRLGPFEGFCGQYCTEIWTVMDDEGAGERERKVYSAVLLIVQFVIPLTVIILSYTAISLRIGQSMILKSTQKNGSDCNWEANLTDQQRMALKRRQRTNRMLIAMVVAFSASWFWSMAYNVLRDYDYLPAPMRQQEYLFGIGTHCIAMTSTIWNPVLYAMLNLQLRQAFIRLLPERLRGRFSTEGDMEKTCPLITNNNGNHASHLDHRSGSTRLKNSHWECPPQRTGDPL</sequence>
<feature type="region of interest" description="Disordered" evidence="10">
    <location>
        <begin position="360"/>
        <end position="395"/>
    </location>
</feature>
<feature type="transmembrane region" description="Helical" evidence="11">
    <location>
        <begin position="67"/>
        <end position="86"/>
    </location>
</feature>
<evidence type="ECO:0000313" key="14">
    <source>
        <dbReference type="Proteomes" id="UP001177023"/>
    </source>
</evidence>
<keyword evidence="3 9" id="KW-0812">Transmembrane</keyword>
<feature type="transmembrane region" description="Helical" evidence="11">
    <location>
        <begin position="145"/>
        <end position="165"/>
    </location>
</feature>
<dbReference type="PANTHER" id="PTHR24235:SF18">
    <property type="entry name" value="G-PROTEIN COUPLED RECEPTORS FAMILY 1 PROFILE DOMAIN-CONTAINING PROTEIN"/>
    <property type="match status" value="1"/>
</dbReference>
<dbReference type="SUPFAM" id="SSF81321">
    <property type="entry name" value="Family A G protein-coupled receptor-like"/>
    <property type="match status" value="1"/>
</dbReference>
<comment type="subcellular location">
    <subcellularLocation>
        <location evidence="1">Membrane</location>
        <topology evidence="1">Multi-pass membrane protein</topology>
    </subcellularLocation>
</comment>
<dbReference type="Gene3D" id="1.20.1070.10">
    <property type="entry name" value="Rhodopsin 7-helix transmembrane proteins"/>
    <property type="match status" value="1"/>
</dbReference>
<dbReference type="InterPro" id="IPR000611">
    <property type="entry name" value="NPY_rcpt"/>
</dbReference>
<feature type="transmembrane region" description="Helical" evidence="11">
    <location>
        <begin position="199"/>
        <end position="223"/>
    </location>
</feature>
<proteinExistence type="inferred from homology"/>
<evidence type="ECO:0000256" key="6">
    <source>
        <dbReference type="ARBA" id="ARBA00023136"/>
    </source>
</evidence>
<evidence type="ECO:0000256" key="9">
    <source>
        <dbReference type="RuleBase" id="RU000688"/>
    </source>
</evidence>
<dbReference type="EMBL" id="CATQJA010001496">
    <property type="protein sequence ID" value="CAJ0567530.1"/>
    <property type="molecule type" value="Genomic_DNA"/>
</dbReference>
<keyword evidence="7 9" id="KW-0675">Receptor</keyword>
<evidence type="ECO:0000256" key="2">
    <source>
        <dbReference type="ARBA" id="ARBA00010663"/>
    </source>
</evidence>
<organism evidence="13 14">
    <name type="scientific">Mesorhabditis spiculigera</name>
    <dbReference type="NCBI Taxonomy" id="96644"/>
    <lineage>
        <taxon>Eukaryota</taxon>
        <taxon>Metazoa</taxon>
        <taxon>Ecdysozoa</taxon>
        <taxon>Nematoda</taxon>
        <taxon>Chromadorea</taxon>
        <taxon>Rhabditida</taxon>
        <taxon>Rhabditina</taxon>
        <taxon>Rhabditomorpha</taxon>
        <taxon>Rhabditoidea</taxon>
        <taxon>Rhabditidae</taxon>
        <taxon>Mesorhabditinae</taxon>
        <taxon>Mesorhabditis</taxon>
    </lineage>
</organism>
<evidence type="ECO:0000256" key="1">
    <source>
        <dbReference type="ARBA" id="ARBA00004141"/>
    </source>
</evidence>
<evidence type="ECO:0000259" key="12">
    <source>
        <dbReference type="PROSITE" id="PS50262"/>
    </source>
</evidence>
<feature type="non-terminal residue" evidence="13">
    <location>
        <position position="395"/>
    </location>
</feature>
<comment type="similarity">
    <text evidence="2 9">Belongs to the G-protein coupled receptor 1 family.</text>
</comment>
<reference evidence="13" key="1">
    <citation type="submission" date="2023-06" db="EMBL/GenBank/DDBJ databases">
        <authorList>
            <person name="Delattre M."/>
        </authorList>
    </citation>
    <scope>NUCLEOTIDE SEQUENCE</scope>
    <source>
        <strain evidence="13">AF72</strain>
    </source>
</reference>